<dbReference type="GO" id="GO:0032452">
    <property type="term" value="F:histone demethylase activity"/>
    <property type="evidence" value="ECO:0000318"/>
    <property type="project" value="GO_Central"/>
</dbReference>
<dbReference type="PaxDb" id="2711-XP_006479003.1"/>
<dbReference type="SMART" id="SM00545">
    <property type="entry name" value="JmjN"/>
    <property type="match status" value="1"/>
</dbReference>
<dbReference type="eggNOG" id="KOG1246">
    <property type="taxonomic scope" value="Eukaryota"/>
</dbReference>
<feature type="domain" description="JmjC" evidence="4">
    <location>
        <begin position="182"/>
        <end position="352"/>
    </location>
</feature>
<feature type="domain" description="JmjN" evidence="3">
    <location>
        <begin position="35"/>
        <end position="76"/>
    </location>
</feature>
<dbReference type="Gene3D" id="2.60.120.650">
    <property type="entry name" value="Cupin"/>
    <property type="match status" value="1"/>
</dbReference>
<dbReference type="PANTHER" id="PTHR10694:SF33">
    <property type="entry name" value="LYSINE-SPECIFIC DEMETHYLASE 5"/>
    <property type="match status" value="1"/>
</dbReference>
<dbReference type="AlphaFoldDB" id="A0A067E7Q1"/>
<evidence type="ECO:0008006" key="7">
    <source>
        <dbReference type="Google" id="ProtNLM"/>
    </source>
</evidence>
<accession>A0A067E7Q1</accession>
<proteinExistence type="predicted"/>
<dbReference type="SMART" id="SM00558">
    <property type="entry name" value="JmjC"/>
    <property type="match status" value="1"/>
</dbReference>
<dbReference type="EMBL" id="KK785184">
    <property type="protein sequence ID" value="KDO47237.1"/>
    <property type="molecule type" value="Genomic_DNA"/>
</dbReference>
<dbReference type="GO" id="GO:0010468">
    <property type="term" value="P:regulation of gene expression"/>
    <property type="evidence" value="ECO:0000318"/>
    <property type="project" value="GO_Central"/>
</dbReference>
<sequence>MARPRTARNRSPVSKQESYKFKFSDVDWTHKISDCPAYYPTLQEFDDPFIYLQKIAPEASQFGICKIISPVKASVSAADVLKKEIKGFEFGTYRQPLRLPKWNANDTGVFFSGERKHTYDTFESEAIKMLKRQSPRLGDLPPSYVEKKFWLEMTHGRKGTVEYGVNIEGSAFSSDPNDQLGKCKWHLKTLRGLPQSIFRFLEHIIPGITDPMLYIGMLFSMFAWHVEDHYLHSINYHHSGAPKTWYGVPGHHALQFEKVARNQVYSRDILSAAGEDGAFEVIAEKTTIFPPKILLDNGVSVYKAVQKPGEFVITFPRVYHAGFSNGFNCGEAVNFAIRDWFPFGEEAGKRYARLHKMVILPYQELLFKEVSEHEGTDIPSSVKATVLHQIRSLNNALFCLNNLKMPFDYLQNSQGSFVCDLCKRDCYLAFTECKSCQRYTCLFHEFKSRHCSCGYNRVVLLRKDIQEVEVVAKKFEEEEIMSRHLNIISCIGEGLARNS</sequence>
<dbReference type="InterPro" id="IPR004198">
    <property type="entry name" value="Znf_C5HC2"/>
</dbReference>
<dbReference type="Proteomes" id="UP000027120">
    <property type="component" value="Unassembled WGS sequence"/>
</dbReference>
<dbReference type="SUPFAM" id="SSF51197">
    <property type="entry name" value="Clavaminate synthase-like"/>
    <property type="match status" value="1"/>
</dbReference>
<dbReference type="GO" id="GO:0046872">
    <property type="term" value="F:metal ion binding"/>
    <property type="evidence" value="ECO:0007669"/>
    <property type="project" value="UniProtKB-KW"/>
</dbReference>
<dbReference type="PANTHER" id="PTHR10694">
    <property type="entry name" value="LYSINE-SPECIFIC DEMETHYLASE"/>
    <property type="match status" value="1"/>
</dbReference>
<keyword evidence="6" id="KW-1185">Reference proteome</keyword>
<dbReference type="Pfam" id="PF02928">
    <property type="entry name" value="zf-C5HC2"/>
    <property type="match status" value="1"/>
</dbReference>
<organism evidence="5 6">
    <name type="scientific">Citrus sinensis</name>
    <name type="common">Sweet orange</name>
    <name type="synonym">Citrus aurantium var. sinensis</name>
    <dbReference type="NCBI Taxonomy" id="2711"/>
    <lineage>
        <taxon>Eukaryota</taxon>
        <taxon>Viridiplantae</taxon>
        <taxon>Streptophyta</taxon>
        <taxon>Embryophyta</taxon>
        <taxon>Tracheophyta</taxon>
        <taxon>Spermatophyta</taxon>
        <taxon>Magnoliopsida</taxon>
        <taxon>eudicotyledons</taxon>
        <taxon>Gunneridae</taxon>
        <taxon>Pentapetalae</taxon>
        <taxon>rosids</taxon>
        <taxon>malvids</taxon>
        <taxon>Sapindales</taxon>
        <taxon>Rutaceae</taxon>
        <taxon>Aurantioideae</taxon>
        <taxon>Citrus</taxon>
    </lineage>
</organism>
<evidence type="ECO:0000256" key="2">
    <source>
        <dbReference type="ARBA" id="ARBA00023004"/>
    </source>
</evidence>
<evidence type="ECO:0000313" key="6">
    <source>
        <dbReference type="Proteomes" id="UP000027120"/>
    </source>
</evidence>
<dbReference type="Pfam" id="PF02373">
    <property type="entry name" value="JmjC"/>
    <property type="match status" value="1"/>
</dbReference>
<gene>
    <name evidence="5" type="ORF">CISIN_1g043353mg</name>
</gene>
<dbReference type="GO" id="GO:0141052">
    <property type="term" value="F:histone H3 demethylase activity"/>
    <property type="evidence" value="ECO:0007669"/>
    <property type="project" value="UniProtKB-ARBA"/>
</dbReference>
<dbReference type="PROSITE" id="PS51183">
    <property type="entry name" value="JMJN"/>
    <property type="match status" value="1"/>
</dbReference>
<evidence type="ECO:0000313" key="5">
    <source>
        <dbReference type="EMBL" id="KDO47237.1"/>
    </source>
</evidence>
<keyword evidence="1" id="KW-0479">Metal-binding</keyword>
<evidence type="ECO:0000256" key="1">
    <source>
        <dbReference type="ARBA" id="ARBA00022723"/>
    </source>
</evidence>
<dbReference type="SMR" id="A0A067E7Q1"/>
<dbReference type="InterPro" id="IPR003347">
    <property type="entry name" value="JmjC_dom"/>
</dbReference>
<dbReference type="STRING" id="2711.A0A067E7Q1"/>
<keyword evidence="2" id="KW-0408">Iron</keyword>
<protein>
    <recommendedName>
        <fullName evidence="7">JmjC domain-containing protein</fullName>
    </recommendedName>
</protein>
<dbReference type="Pfam" id="PF02375">
    <property type="entry name" value="JmjN"/>
    <property type="match status" value="1"/>
</dbReference>
<dbReference type="GO" id="GO:0005634">
    <property type="term" value="C:nucleus"/>
    <property type="evidence" value="ECO:0000318"/>
    <property type="project" value="GO_Central"/>
</dbReference>
<dbReference type="GO" id="GO:0006355">
    <property type="term" value="P:regulation of DNA-templated transcription"/>
    <property type="evidence" value="ECO:0007669"/>
    <property type="project" value="UniProtKB-ARBA"/>
</dbReference>
<evidence type="ECO:0000259" key="3">
    <source>
        <dbReference type="PROSITE" id="PS51183"/>
    </source>
</evidence>
<evidence type="ECO:0000259" key="4">
    <source>
        <dbReference type="PROSITE" id="PS51184"/>
    </source>
</evidence>
<dbReference type="GO" id="GO:0006338">
    <property type="term" value="P:chromatin remodeling"/>
    <property type="evidence" value="ECO:0000318"/>
    <property type="project" value="GO_Central"/>
</dbReference>
<dbReference type="PROSITE" id="PS51184">
    <property type="entry name" value="JMJC"/>
    <property type="match status" value="1"/>
</dbReference>
<reference evidence="5 6" key="1">
    <citation type="submission" date="2014-04" db="EMBL/GenBank/DDBJ databases">
        <authorList>
            <consortium name="International Citrus Genome Consortium"/>
            <person name="Gmitter F."/>
            <person name="Chen C."/>
            <person name="Farmerie W."/>
            <person name="Harkins T."/>
            <person name="Desany B."/>
            <person name="Mohiuddin M."/>
            <person name="Kodira C."/>
            <person name="Borodovsky M."/>
            <person name="Lomsadze A."/>
            <person name="Burns P."/>
            <person name="Jenkins J."/>
            <person name="Prochnik S."/>
            <person name="Shu S."/>
            <person name="Chapman J."/>
            <person name="Pitluck S."/>
            <person name="Schmutz J."/>
            <person name="Rokhsar D."/>
        </authorList>
    </citation>
    <scope>NUCLEOTIDE SEQUENCE</scope>
</reference>
<name>A0A067E7Q1_CITSI</name>
<dbReference type="GO" id="GO:0000785">
    <property type="term" value="C:chromatin"/>
    <property type="evidence" value="ECO:0000318"/>
    <property type="project" value="GO_Central"/>
</dbReference>
<dbReference type="InterPro" id="IPR003349">
    <property type="entry name" value="JmjN"/>
</dbReference>